<proteinExistence type="predicted"/>
<evidence type="ECO:0000256" key="1">
    <source>
        <dbReference type="SAM" id="Phobius"/>
    </source>
</evidence>
<dbReference type="EMBL" id="BX284604">
    <property type="protein sequence ID" value="CCD64023.1"/>
    <property type="molecule type" value="Genomic_DNA"/>
</dbReference>
<accession>Q688B9</accession>
<evidence type="ECO:0000313" key="4">
    <source>
        <dbReference type="WormBase" id="C09G12.6"/>
    </source>
</evidence>
<dbReference type="Proteomes" id="UP000001940">
    <property type="component" value="Chromosome IV"/>
</dbReference>
<protein>
    <submittedName>
        <fullName evidence="2">Serpentine Receptor, class Z</fullName>
    </submittedName>
</protein>
<dbReference type="Pfam" id="PF10325">
    <property type="entry name" value="7TM_GPCR_Srz"/>
    <property type="match status" value="1"/>
</dbReference>
<feature type="transmembrane region" description="Helical" evidence="1">
    <location>
        <begin position="93"/>
        <end position="114"/>
    </location>
</feature>
<dbReference type="CTD" id="182472"/>
<feature type="transmembrane region" description="Helical" evidence="1">
    <location>
        <begin position="217"/>
        <end position="245"/>
    </location>
</feature>
<dbReference type="SMR" id="Q688B9"/>
<keyword evidence="3" id="KW-1185">Reference proteome</keyword>
<dbReference type="InterPro" id="IPR018817">
    <property type="entry name" value="7TM_GPCR_serpentine_rcpt_Srz"/>
</dbReference>
<keyword evidence="2" id="KW-0675">Receptor</keyword>
<dbReference type="WormBase" id="C09G12.6">
    <property type="protein sequence ID" value="CE37191"/>
    <property type="gene ID" value="WBGene00015656"/>
    <property type="gene designation" value="srz-70"/>
</dbReference>
<feature type="transmembrane region" description="Helical" evidence="1">
    <location>
        <begin position="173"/>
        <end position="196"/>
    </location>
</feature>
<dbReference type="GeneID" id="182472"/>
<dbReference type="PaxDb" id="6239-C09G12.6"/>
<dbReference type="UCSC" id="C09G12.6">
    <property type="organism name" value="c. elegans"/>
</dbReference>
<name>Q688B9_CAEEL</name>
<gene>
    <name evidence="2 4" type="primary">srz-70</name>
    <name evidence="4" type="ORF">C09G12.6</name>
    <name evidence="2" type="ORF">CELE_C09G12.6</name>
</gene>
<dbReference type="RefSeq" id="NP_500355.2">
    <property type="nucleotide sequence ID" value="NM_067954.2"/>
</dbReference>
<dbReference type="PANTHER" id="PTHR31720">
    <property type="entry name" value="SERPENTINE RECEPTOR, CLASS Z-RELATED"/>
    <property type="match status" value="1"/>
</dbReference>
<organism evidence="2 3">
    <name type="scientific">Caenorhabditis elegans</name>
    <dbReference type="NCBI Taxonomy" id="6239"/>
    <lineage>
        <taxon>Eukaryota</taxon>
        <taxon>Metazoa</taxon>
        <taxon>Ecdysozoa</taxon>
        <taxon>Nematoda</taxon>
        <taxon>Chromadorea</taxon>
        <taxon>Rhabditida</taxon>
        <taxon>Rhabditina</taxon>
        <taxon>Rhabditomorpha</taxon>
        <taxon>Rhabditoidea</taxon>
        <taxon>Rhabditidae</taxon>
        <taxon>Peloderinae</taxon>
        <taxon>Caenorhabditis</taxon>
    </lineage>
</organism>
<keyword evidence="1" id="KW-1133">Transmembrane helix</keyword>
<dbReference type="PhylomeDB" id="Q688B9"/>
<feature type="transmembrane region" description="Helical" evidence="1">
    <location>
        <begin position="251"/>
        <end position="277"/>
    </location>
</feature>
<dbReference type="KEGG" id="cel:CELE_C09G12.6"/>
<dbReference type="AGR" id="WB:WBGene00015656"/>
<evidence type="ECO:0000313" key="3">
    <source>
        <dbReference type="Proteomes" id="UP000001940"/>
    </source>
</evidence>
<feature type="transmembrane region" description="Helical" evidence="1">
    <location>
        <begin position="65"/>
        <end position="87"/>
    </location>
</feature>
<feature type="transmembrane region" description="Helical" evidence="1">
    <location>
        <begin position="141"/>
        <end position="161"/>
    </location>
</feature>
<dbReference type="AlphaFoldDB" id="Q688B9"/>
<dbReference type="InParanoid" id="Q688B9"/>
<keyword evidence="1" id="KW-0812">Transmembrane</keyword>
<reference evidence="2 3" key="1">
    <citation type="journal article" date="1998" name="Science">
        <title>Genome sequence of the nematode C. elegans: a platform for investigating biology.</title>
        <authorList>
            <consortium name="The C. elegans sequencing consortium"/>
            <person name="Sulson J.E."/>
            <person name="Waterston R."/>
        </authorList>
    </citation>
    <scope>NUCLEOTIDE SEQUENCE [LARGE SCALE GENOMIC DNA]</scope>
    <source>
        <strain evidence="2 3">Bristol N2</strain>
    </source>
</reference>
<sequence length="297" mass="34648">MSSSDLTGVDDLTGSLPISVYVSFLFLFSVLMICYVLLLPIFEYTRKANEEQDKKDKLYPTVKHFFWMVRTSYYFFIALIVVLFLQYPPLRNIIFYSLFIIDQTFELLLFSIALEKCLCTFFPKLEPYFTSARNSLLDKIWALYIVHVIKELSILVVVRRTVGNGKAKDTVGYVHGIILSCMALFSMLSALMHFPIMKKMRKLAYLDSTQLNTLYTYIFWLTITVVVFKLIYILLFTIIFILFLPQFSIQLLVYIIAIIGGLTTPIIIESVYIVCNIDKIYNINGRKIREFLKLYLK</sequence>
<evidence type="ECO:0000313" key="2">
    <source>
        <dbReference type="EMBL" id="CCD64023.1"/>
    </source>
</evidence>
<feature type="transmembrane region" description="Helical" evidence="1">
    <location>
        <begin position="20"/>
        <end position="44"/>
    </location>
</feature>
<dbReference type="HOGENOM" id="CLU_056063_2_1_1"/>
<keyword evidence="1" id="KW-0472">Membrane</keyword>
<dbReference type="PANTHER" id="PTHR31720:SF16">
    <property type="entry name" value="G PROTEIN-COUPLED RECEPTOR-RELATED"/>
    <property type="match status" value="1"/>
</dbReference>